<evidence type="ECO:0000313" key="1">
    <source>
        <dbReference type="EMBL" id="OPC76681.1"/>
    </source>
</evidence>
<evidence type="ECO:0000313" key="2">
    <source>
        <dbReference type="Proteomes" id="UP000190037"/>
    </source>
</evidence>
<dbReference type="AlphaFoldDB" id="A0A1T3NJ85"/>
<organism evidence="1 2">
    <name type="scientific">Embleya scabrispora</name>
    <dbReference type="NCBI Taxonomy" id="159449"/>
    <lineage>
        <taxon>Bacteria</taxon>
        <taxon>Bacillati</taxon>
        <taxon>Actinomycetota</taxon>
        <taxon>Actinomycetes</taxon>
        <taxon>Kitasatosporales</taxon>
        <taxon>Streptomycetaceae</taxon>
        <taxon>Embleya</taxon>
    </lineage>
</organism>
<reference evidence="1 2" key="1">
    <citation type="submission" date="2017-03" db="EMBL/GenBank/DDBJ databases">
        <title>Draft genome sequence of Streptomyces scabrisporus NF3, endophyte isolated from Amphipterygium adstringens.</title>
        <authorList>
            <person name="Vazquez M."/>
            <person name="Ceapa C.D."/>
            <person name="Rodriguez Luna D."/>
            <person name="Sanchez Esquivel S."/>
        </authorList>
    </citation>
    <scope>NUCLEOTIDE SEQUENCE [LARGE SCALE GENOMIC DNA]</scope>
    <source>
        <strain evidence="1 2">NF3</strain>
    </source>
</reference>
<accession>A0A1T3NJ85</accession>
<protein>
    <submittedName>
        <fullName evidence="1">Uncharacterized protein</fullName>
    </submittedName>
</protein>
<gene>
    <name evidence="1" type="ORF">B4N89_45160</name>
</gene>
<dbReference type="EMBL" id="MWQN01000005">
    <property type="protein sequence ID" value="OPC76681.1"/>
    <property type="molecule type" value="Genomic_DNA"/>
</dbReference>
<keyword evidence="2" id="KW-1185">Reference proteome</keyword>
<sequence>MAHGEPAQPDEVLRALRTADHTHTLSEISAGVRALRGQLGPALSYLADLVTVVERLTDAGRLVGYSAGGTDVWGLEPRFVVGDRVTRIGGGSSGADGRVGTVTAAEHNPEHRAVHVTMRYEDATVDGYVSPRLLRRVQDASCSSISYSAEVLTDTGWQSASPGESWTNLNDAFGWARTREGAGRVRLRSTDGQTWERFPPIRHAFTPACLLPPAWEGFAVPVDRQTSHRRLNATFEHLNANLTDDLRSGFVWLTDHGTGRGWEMRRHPWQQWAMHGRYRPPEPPIW</sequence>
<dbReference type="RefSeq" id="WP_078982526.1">
    <property type="nucleotide sequence ID" value="NZ_MWQN01000005.1"/>
</dbReference>
<name>A0A1T3NJ85_9ACTN</name>
<comment type="caution">
    <text evidence="1">The sequence shown here is derived from an EMBL/GenBank/DDBJ whole genome shotgun (WGS) entry which is preliminary data.</text>
</comment>
<dbReference type="Proteomes" id="UP000190037">
    <property type="component" value="Unassembled WGS sequence"/>
</dbReference>
<proteinExistence type="predicted"/>